<keyword evidence="1" id="KW-0812">Transmembrane</keyword>
<feature type="transmembrane region" description="Helical" evidence="1">
    <location>
        <begin position="31"/>
        <end position="52"/>
    </location>
</feature>
<name>A0A0F9YPL3_9BACT</name>
<comment type="caution">
    <text evidence="2">The sequence shown here is derived from an EMBL/GenBank/DDBJ whole genome shotgun (WGS) entry which is preliminary data.</text>
</comment>
<evidence type="ECO:0000313" key="2">
    <source>
        <dbReference type="EMBL" id="KKP33369.1"/>
    </source>
</evidence>
<accession>A0A0F9YPL3</accession>
<evidence type="ECO:0000313" key="3">
    <source>
        <dbReference type="Proteomes" id="UP000034349"/>
    </source>
</evidence>
<gene>
    <name evidence="2" type="ORF">UR23_C0046G0003</name>
</gene>
<evidence type="ECO:0000256" key="1">
    <source>
        <dbReference type="SAM" id="Phobius"/>
    </source>
</evidence>
<dbReference type="AlphaFoldDB" id="A0A0F9YPL3"/>
<sequence>MNNIKGIEQKILYKIYKIEVKKTIGQIVSEFTLIILIALSSVFIFSVIVEILNEQASFDLFDFFRDDFDTIRESLLNNSLLFVQELPLPLIYILIGLLLVLIWLLFILFINFNKIKNKLVSFYKFWLK</sequence>
<proteinExistence type="predicted"/>
<keyword evidence="1" id="KW-0472">Membrane</keyword>
<reference evidence="2 3" key="1">
    <citation type="journal article" date="2015" name="Nature">
        <title>rRNA introns, odd ribosomes, and small enigmatic genomes across a large radiation of phyla.</title>
        <authorList>
            <person name="Brown C.T."/>
            <person name="Hug L.A."/>
            <person name="Thomas B.C."/>
            <person name="Sharon I."/>
            <person name="Castelle C.J."/>
            <person name="Singh A."/>
            <person name="Wilkins M.J."/>
            <person name="Williams K.H."/>
            <person name="Banfield J.F."/>
        </authorList>
    </citation>
    <scope>NUCLEOTIDE SEQUENCE [LARGE SCALE GENOMIC DNA]</scope>
</reference>
<dbReference type="EMBL" id="LBOK01000046">
    <property type="protein sequence ID" value="KKP33369.1"/>
    <property type="molecule type" value="Genomic_DNA"/>
</dbReference>
<dbReference type="Proteomes" id="UP000034349">
    <property type="component" value="Unassembled WGS sequence"/>
</dbReference>
<protein>
    <submittedName>
        <fullName evidence="2">Uncharacterized protein</fullName>
    </submittedName>
</protein>
<feature type="transmembrane region" description="Helical" evidence="1">
    <location>
        <begin position="90"/>
        <end position="112"/>
    </location>
</feature>
<organism evidence="2 3">
    <name type="scientific">Candidatus Roizmanbacteria bacterium GW2011_GWA2_32_13</name>
    <dbReference type="NCBI Taxonomy" id="1618475"/>
    <lineage>
        <taxon>Bacteria</taxon>
        <taxon>Candidatus Roizmaniibacteriota</taxon>
    </lineage>
</organism>
<keyword evidence="1" id="KW-1133">Transmembrane helix</keyword>